<evidence type="ECO:0000313" key="13">
    <source>
        <dbReference type="EMBL" id="RMC07626.1"/>
    </source>
</evidence>
<comment type="subcellular location">
    <subcellularLocation>
        <location evidence="1">Cell membrane</location>
        <topology evidence="1">Single-pass type I membrane protein</topology>
    </subcellularLocation>
</comment>
<evidence type="ECO:0000256" key="11">
    <source>
        <dbReference type="SAM" id="Phobius"/>
    </source>
</evidence>
<dbReference type="PANTHER" id="PTHR25466">
    <property type="entry name" value="T-LYMPHOCYTE ACTIVATION ANTIGEN"/>
    <property type="match status" value="1"/>
</dbReference>
<dbReference type="InterPro" id="IPR007110">
    <property type="entry name" value="Ig-like_dom"/>
</dbReference>
<evidence type="ECO:0000256" key="2">
    <source>
        <dbReference type="ARBA" id="ARBA00022475"/>
    </source>
</evidence>
<feature type="domain" description="Ig-like" evidence="12">
    <location>
        <begin position="27"/>
        <end position="135"/>
    </location>
</feature>
<dbReference type="InterPro" id="IPR051713">
    <property type="entry name" value="T-cell_Activation_Regulation"/>
</dbReference>
<dbReference type="Pfam" id="PF08205">
    <property type="entry name" value="C2-set_2"/>
    <property type="match status" value="1"/>
</dbReference>
<dbReference type="PANTHER" id="PTHR25466:SF2">
    <property type="entry name" value="T-LYMPHOCYTE ACTIVATION ANTIGEN CD86"/>
    <property type="match status" value="1"/>
</dbReference>
<dbReference type="EMBL" id="QRBI01000120">
    <property type="protein sequence ID" value="RMC07626.1"/>
    <property type="molecule type" value="Genomic_DNA"/>
</dbReference>
<dbReference type="GO" id="GO:0042130">
    <property type="term" value="P:negative regulation of T cell proliferation"/>
    <property type="evidence" value="ECO:0007669"/>
    <property type="project" value="TreeGrafter"/>
</dbReference>
<evidence type="ECO:0000313" key="14">
    <source>
        <dbReference type="Proteomes" id="UP000269221"/>
    </source>
</evidence>
<sequence length="428" mass="47949">MQLGGWSRKRTTSVYDNGFCMSPPSPPTSSTMTGIAASVHPVKAFLHHTVHLSCYFPNSQKIDVKNLINFWQKDINKVVHEVYYGQEKYENLSPEYINRTKVDTGKWTLQLLNAGIEDEGRYQCIIMQKITERATEVIHKSECSLHIIANYSQPEIAELHSGELKPNGYLNLSCSSSGGYPEPKEMTWLISHENTTHSSTAHMDVSQDAVTKLYNVTSKLNIPVPTKSHTNISCLLHLKEQLGSLISVPLGIEIQKKEMEQAKINFFGPVIAVVVLITSALLLGFLILKKNRNILSTNQKFTIFGKLRVFVTLQEEEILQNQAFTESKPASDSVNCLPRYCKSVSAERKALTKPLLQYKQKLKNILRLMTEAPELDAALQVGSHESGVEKRIKSLDLVASQDVVGFSGWKCMLLGYVIFPSTNTPRPP</sequence>
<dbReference type="GO" id="GO:0009897">
    <property type="term" value="C:external side of plasma membrane"/>
    <property type="evidence" value="ECO:0007669"/>
    <property type="project" value="TreeGrafter"/>
</dbReference>
<accession>A0A3M0K378</accession>
<evidence type="ECO:0000256" key="10">
    <source>
        <dbReference type="ARBA" id="ARBA00023319"/>
    </source>
</evidence>
<gene>
    <name evidence="13" type="ORF">DUI87_17102</name>
</gene>
<evidence type="ECO:0000256" key="3">
    <source>
        <dbReference type="ARBA" id="ARBA00022692"/>
    </source>
</evidence>
<dbReference type="GO" id="GO:0042102">
    <property type="term" value="P:positive regulation of T cell proliferation"/>
    <property type="evidence" value="ECO:0007669"/>
    <property type="project" value="TreeGrafter"/>
</dbReference>
<dbReference type="Gene3D" id="2.60.40.10">
    <property type="entry name" value="Immunoglobulins"/>
    <property type="match status" value="2"/>
</dbReference>
<keyword evidence="10" id="KW-0393">Immunoglobulin domain</keyword>
<evidence type="ECO:0000256" key="6">
    <source>
        <dbReference type="ARBA" id="ARBA00023136"/>
    </source>
</evidence>
<dbReference type="InterPro" id="IPR013783">
    <property type="entry name" value="Ig-like_fold"/>
</dbReference>
<keyword evidence="4" id="KW-0732">Signal</keyword>
<reference evidence="13 14" key="1">
    <citation type="submission" date="2018-07" db="EMBL/GenBank/DDBJ databases">
        <title>A high quality draft genome assembly of the barn swallow (H. rustica rustica).</title>
        <authorList>
            <person name="Formenti G."/>
            <person name="Chiara M."/>
            <person name="Poveda L."/>
            <person name="Francoijs K.-J."/>
            <person name="Bonisoli-Alquati A."/>
            <person name="Canova L."/>
            <person name="Gianfranceschi L."/>
            <person name="Horner D.S."/>
            <person name="Saino N."/>
        </authorList>
    </citation>
    <scope>NUCLEOTIDE SEQUENCE [LARGE SCALE GENOMIC DNA]</scope>
    <source>
        <strain evidence="13">Chelidonia</strain>
        <tissue evidence="13">Blood</tissue>
    </source>
</reference>
<keyword evidence="14" id="KW-1185">Reference proteome</keyword>
<dbReference type="SUPFAM" id="SSF48726">
    <property type="entry name" value="Immunoglobulin"/>
    <property type="match status" value="2"/>
</dbReference>
<evidence type="ECO:0000256" key="1">
    <source>
        <dbReference type="ARBA" id="ARBA00004251"/>
    </source>
</evidence>
<keyword evidence="9" id="KW-0325">Glycoprotein</keyword>
<feature type="transmembrane region" description="Helical" evidence="11">
    <location>
        <begin position="266"/>
        <end position="288"/>
    </location>
</feature>
<dbReference type="STRING" id="333673.A0A3M0K378"/>
<dbReference type="InterPro" id="IPR036179">
    <property type="entry name" value="Ig-like_dom_sf"/>
</dbReference>
<comment type="caution">
    <text evidence="13">The sequence shown here is derived from an EMBL/GenBank/DDBJ whole genome shotgun (WGS) entry which is preliminary data.</text>
</comment>
<dbReference type="OrthoDB" id="5857426at2759"/>
<protein>
    <recommendedName>
        <fullName evidence="12">Ig-like domain-containing protein</fullName>
    </recommendedName>
</protein>
<keyword evidence="6 11" id="KW-0472">Membrane</keyword>
<dbReference type="Proteomes" id="UP000269221">
    <property type="component" value="Unassembled WGS sequence"/>
</dbReference>
<dbReference type="GO" id="GO:0007166">
    <property type="term" value="P:cell surface receptor signaling pathway"/>
    <property type="evidence" value="ECO:0007669"/>
    <property type="project" value="TreeGrafter"/>
</dbReference>
<feature type="domain" description="Ig-like" evidence="12">
    <location>
        <begin position="154"/>
        <end position="234"/>
    </location>
</feature>
<dbReference type="InterPro" id="IPR013162">
    <property type="entry name" value="CD80_C2-set"/>
</dbReference>
<dbReference type="PROSITE" id="PS50835">
    <property type="entry name" value="IG_LIKE"/>
    <property type="match status" value="2"/>
</dbReference>
<dbReference type="AlphaFoldDB" id="A0A3M0K378"/>
<name>A0A3M0K378_HIRRU</name>
<keyword evidence="2" id="KW-1003">Cell membrane</keyword>
<dbReference type="GO" id="GO:0071222">
    <property type="term" value="P:cellular response to lipopolysaccharide"/>
    <property type="evidence" value="ECO:0007669"/>
    <property type="project" value="TreeGrafter"/>
</dbReference>
<keyword evidence="8" id="KW-0675">Receptor</keyword>
<evidence type="ECO:0000256" key="8">
    <source>
        <dbReference type="ARBA" id="ARBA00023170"/>
    </source>
</evidence>
<dbReference type="GO" id="GO:0031295">
    <property type="term" value="P:T cell costimulation"/>
    <property type="evidence" value="ECO:0007669"/>
    <property type="project" value="TreeGrafter"/>
</dbReference>
<dbReference type="GO" id="GO:0006955">
    <property type="term" value="P:immune response"/>
    <property type="evidence" value="ECO:0007669"/>
    <property type="project" value="TreeGrafter"/>
</dbReference>
<evidence type="ECO:0000256" key="5">
    <source>
        <dbReference type="ARBA" id="ARBA00022989"/>
    </source>
</evidence>
<evidence type="ECO:0000256" key="9">
    <source>
        <dbReference type="ARBA" id="ARBA00023180"/>
    </source>
</evidence>
<proteinExistence type="predicted"/>
<evidence type="ECO:0000256" key="7">
    <source>
        <dbReference type="ARBA" id="ARBA00023157"/>
    </source>
</evidence>
<keyword evidence="3 11" id="KW-0812">Transmembrane</keyword>
<keyword evidence="7" id="KW-1015">Disulfide bond</keyword>
<organism evidence="13 14">
    <name type="scientific">Hirundo rustica rustica</name>
    <dbReference type="NCBI Taxonomy" id="333673"/>
    <lineage>
        <taxon>Eukaryota</taxon>
        <taxon>Metazoa</taxon>
        <taxon>Chordata</taxon>
        <taxon>Craniata</taxon>
        <taxon>Vertebrata</taxon>
        <taxon>Euteleostomi</taxon>
        <taxon>Archelosauria</taxon>
        <taxon>Archosauria</taxon>
        <taxon>Dinosauria</taxon>
        <taxon>Saurischia</taxon>
        <taxon>Theropoda</taxon>
        <taxon>Coelurosauria</taxon>
        <taxon>Aves</taxon>
        <taxon>Neognathae</taxon>
        <taxon>Neoaves</taxon>
        <taxon>Telluraves</taxon>
        <taxon>Australaves</taxon>
        <taxon>Passeriformes</taxon>
        <taxon>Sylvioidea</taxon>
        <taxon>Hirundinidae</taxon>
        <taxon>Hirundo</taxon>
    </lineage>
</organism>
<evidence type="ECO:0000256" key="4">
    <source>
        <dbReference type="ARBA" id="ARBA00022729"/>
    </source>
</evidence>
<evidence type="ECO:0000259" key="12">
    <source>
        <dbReference type="PROSITE" id="PS50835"/>
    </source>
</evidence>
<keyword evidence="5 11" id="KW-1133">Transmembrane helix</keyword>